<evidence type="ECO:0000256" key="1">
    <source>
        <dbReference type="SAM" id="Phobius"/>
    </source>
</evidence>
<dbReference type="EMBL" id="BMNG01000007">
    <property type="protein sequence ID" value="GGO46014.1"/>
    <property type="molecule type" value="Genomic_DNA"/>
</dbReference>
<name>A0ABQ2M2A7_9ACTN</name>
<dbReference type="Proteomes" id="UP000656881">
    <property type="component" value="Unassembled WGS sequence"/>
</dbReference>
<proteinExistence type="predicted"/>
<evidence type="ECO:0000313" key="2">
    <source>
        <dbReference type="EMBL" id="GGO46014.1"/>
    </source>
</evidence>
<keyword evidence="1" id="KW-0812">Transmembrane</keyword>
<gene>
    <name evidence="2" type="ORF">GCM10012286_35930</name>
</gene>
<accession>A0ABQ2M2A7</accession>
<dbReference type="RefSeq" id="WP_189174710.1">
    <property type="nucleotide sequence ID" value="NZ_BMNG01000007.1"/>
</dbReference>
<organism evidence="2 3">
    <name type="scientific">Streptomyces lasiicapitis</name>
    <dbReference type="NCBI Taxonomy" id="1923961"/>
    <lineage>
        <taxon>Bacteria</taxon>
        <taxon>Bacillati</taxon>
        <taxon>Actinomycetota</taxon>
        <taxon>Actinomycetes</taxon>
        <taxon>Kitasatosporales</taxon>
        <taxon>Streptomycetaceae</taxon>
        <taxon>Streptomyces</taxon>
    </lineage>
</organism>
<keyword evidence="1" id="KW-1133">Transmembrane helix</keyword>
<protein>
    <submittedName>
        <fullName evidence="2">Uncharacterized protein</fullName>
    </submittedName>
</protein>
<keyword evidence="3" id="KW-1185">Reference proteome</keyword>
<feature type="transmembrane region" description="Helical" evidence="1">
    <location>
        <begin position="137"/>
        <end position="161"/>
    </location>
</feature>
<reference evidence="3" key="1">
    <citation type="journal article" date="2019" name="Int. J. Syst. Evol. Microbiol.">
        <title>The Global Catalogue of Microorganisms (GCM) 10K type strain sequencing project: providing services to taxonomists for standard genome sequencing and annotation.</title>
        <authorList>
            <consortium name="The Broad Institute Genomics Platform"/>
            <consortium name="The Broad Institute Genome Sequencing Center for Infectious Disease"/>
            <person name="Wu L."/>
            <person name="Ma J."/>
        </authorList>
    </citation>
    <scope>NUCLEOTIDE SEQUENCE [LARGE SCALE GENOMIC DNA]</scope>
    <source>
        <strain evidence="3">CGMCC 4.7349</strain>
    </source>
</reference>
<keyword evidence="1" id="KW-0472">Membrane</keyword>
<evidence type="ECO:0000313" key="3">
    <source>
        <dbReference type="Proteomes" id="UP000656881"/>
    </source>
</evidence>
<sequence>MSAGQVHSHGHNAGGAEEFRVRVQAAADTSYRWQWTARGFDLAVDVPVPGRRQVHTYRVELRPQERTFTVTDVVDTMGRGPGGGRQRETGRIRYRTWSSSPDGTERHSFSSAEGHRLIRGVAQELGWRETRPATMKAGLAFGAFGGIVALGTLIALAIAFWP</sequence>
<comment type="caution">
    <text evidence="2">The sequence shown here is derived from an EMBL/GenBank/DDBJ whole genome shotgun (WGS) entry which is preliminary data.</text>
</comment>